<dbReference type="Gramene" id="AUR62003317-RA">
    <property type="protein sequence ID" value="AUR62003317-RA:cds"/>
    <property type="gene ID" value="AUR62003317"/>
</dbReference>
<dbReference type="Pfam" id="PF02362">
    <property type="entry name" value="B3"/>
    <property type="match status" value="2"/>
</dbReference>
<dbReference type="PANTHER" id="PTHR31391">
    <property type="entry name" value="B3 DOMAIN-CONTAINING PROTEIN OS11G0197600-RELATED"/>
    <property type="match status" value="1"/>
</dbReference>
<evidence type="ECO:0000256" key="4">
    <source>
        <dbReference type="ARBA" id="ARBA00023163"/>
    </source>
</evidence>
<keyword evidence="9" id="KW-1185">Reference proteome</keyword>
<dbReference type="Gene3D" id="2.40.330.10">
    <property type="entry name" value="DNA-binding pseudobarrel domain"/>
    <property type="match status" value="2"/>
</dbReference>
<name>A0A803KWA9_CHEQI</name>
<dbReference type="InterPro" id="IPR044837">
    <property type="entry name" value="REM16-like"/>
</dbReference>
<protein>
    <recommendedName>
        <fullName evidence="7">TF-B3 domain-containing protein</fullName>
    </recommendedName>
</protein>
<organism evidence="8 9">
    <name type="scientific">Chenopodium quinoa</name>
    <name type="common">Quinoa</name>
    <dbReference type="NCBI Taxonomy" id="63459"/>
    <lineage>
        <taxon>Eukaryota</taxon>
        <taxon>Viridiplantae</taxon>
        <taxon>Streptophyta</taxon>
        <taxon>Embryophyta</taxon>
        <taxon>Tracheophyta</taxon>
        <taxon>Spermatophyta</taxon>
        <taxon>Magnoliopsida</taxon>
        <taxon>eudicotyledons</taxon>
        <taxon>Gunneridae</taxon>
        <taxon>Pentapetalae</taxon>
        <taxon>Caryophyllales</taxon>
        <taxon>Chenopodiaceae</taxon>
        <taxon>Chenopodioideae</taxon>
        <taxon>Atripliceae</taxon>
        <taxon>Chenopodium</taxon>
    </lineage>
</organism>
<feature type="region of interest" description="Disordered" evidence="6">
    <location>
        <begin position="78"/>
        <end position="179"/>
    </location>
</feature>
<feature type="compositionally biased region" description="Basic residues" evidence="6">
    <location>
        <begin position="166"/>
        <end position="178"/>
    </location>
</feature>
<dbReference type="CDD" id="cd10017">
    <property type="entry name" value="B3_DNA"/>
    <property type="match status" value="2"/>
</dbReference>
<evidence type="ECO:0000256" key="1">
    <source>
        <dbReference type="ARBA" id="ARBA00004123"/>
    </source>
</evidence>
<dbReference type="GO" id="GO:0003677">
    <property type="term" value="F:DNA binding"/>
    <property type="evidence" value="ECO:0007669"/>
    <property type="project" value="UniProtKB-KW"/>
</dbReference>
<proteinExistence type="predicted"/>
<feature type="domain" description="TF-B3" evidence="7">
    <location>
        <begin position="221"/>
        <end position="318"/>
    </location>
</feature>
<evidence type="ECO:0000256" key="2">
    <source>
        <dbReference type="ARBA" id="ARBA00023015"/>
    </source>
</evidence>
<dbReference type="SUPFAM" id="SSF101936">
    <property type="entry name" value="DNA-binding pseudobarrel domain"/>
    <property type="match status" value="2"/>
</dbReference>
<evidence type="ECO:0000256" key="6">
    <source>
        <dbReference type="SAM" id="MobiDB-lite"/>
    </source>
</evidence>
<sequence length="328" mass="37611">MRAKLPEQVVLKVNGVSWNVNLKKNKDDIMFHGDGWEEFGNAYSLKKADVLVFKYNRRECFEVWLFDRASSYTAKSLTEGEFTDDTSQEDHDDCHYDASRDRRRKTPVRTPKSSSAKPARSKDVSDDPDESDENSDEEFSISEEAKTTPNKAATTNSAGKLPTNASRKRNRNGAKKIFGKGSGSSLYSVCYKSNRRKITDEEIANALRKAKVAKEQHVNSFHVVMRPSCVYRRFFMTIPAEWELKSQFRKGQEVSLRMQGKIWECSIYKDGTKLGFQGSRWKTFARDNFLEEYDVCLFVPSVSKNERFVLDVTIFRVVPDIVLPSVDV</sequence>
<dbReference type="InterPro" id="IPR015300">
    <property type="entry name" value="DNA-bd_pseudobarrel_sf"/>
</dbReference>
<dbReference type="PANTHER" id="PTHR31391:SF157">
    <property type="entry name" value="B3 DOMAIN-CONTAINING PROTEIN REM16"/>
    <property type="match status" value="1"/>
</dbReference>
<dbReference type="Proteomes" id="UP000596660">
    <property type="component" value="Unplaced"/>
</dbReference>
<evidence type="ECO:0000259" key="7">
    <source>
        <dbReference type="PROSITE" id="PS50863"/>
    </source>
</evidence>
<feature type="compositionally biased region" description="Basic and acidic residues" evidence="6">
    <location>
        <begin position="88"/>
        <end position="100"/>
    </location>
</feature>
<dbReference type="InterPro" id="IPR003340">
    <property type="entry name" value="B3_DNA-bd"/>
</dbReference>
<evidence type="ECO:0000313" key="9">
    <source>
        <dbReference type="Proteomes" id="UP000596660"/>
    </source>
</evidence>
<feature type="compositionally biased region" description="Low complexity" evidence="6">
    <location>
        <begin position="147"/>
        <end position="158"/>
    </location>
</feature>
<keyword evidence="3" id="KW-0238">DNA-binding</keyword>
<keyword evidence="4" id="KW-0804">Transcription</keyword>
<dbReference type="SMART" id="SM01019">
    <property type="entry name" value="B3"/>
    <property type="match status" value="2"/>
</dbReference>
<evidence type="ECO:0000313" key="8">
    <source>
        <dbReference type="EnsemblPlants" id="AUR62003317-RA:cds"/>
    </source>
</evidence>
<reference evidence="8" key="2">
    <citation type="submission" date="2021-03" db="UniProtKB">
        <authorList>
            <consortium name="EnsemblPlants"/>
        </authorList>
    </citation>
    <scope>IDENTIFICATION</scope>
</reference>
<keyword evidence="5" id="KW-0539">Nucleus</keyword>
<comment type="subcellular location">
    <subcellularLocation>
        <location evidence="1">Nucleus</location>
    </subcellularLocation>
</comment>
<feature type="domain" description="TF-B3" evidence="7">
    <location>
        <begin position="1"/>
        <end position="69"/>
    </location>
</feature>
<keyword evidence="2" id="KW-0805">Transcription regulation</keyword>
<feature type="compositionally biased region" description="Acidic residues" evidence="6">
    <location>
        <begin position="126"/>
        <end position="141"/>
    </location>
</feature>
<accession>A0A803KWA9</accession>
<dbReference type="EnsemblPlants" id="AUR62003317-RA">
    <property type="protein sequence ID" value="AUR62003317-RA:cds"/>
    <property type="gene ID" value="AUR62003317"/>
</dbReference>
<dbReference type="AlphaFoldDB" id="A0A803KWA9"/>
<evidence type="ECO:0000256" key="3">
    <source>
        <dbReference type="ARBA" id="ARBA00023125"/>
    </source>
</evidence>
<dbReference type="GO" id="GO:0005634">
    <property type="term" value="C:nucleus"/>
    <property type="evidence" value="ECO:0007669"/>
    <property type="project" value="UniProtKB-SubCell"/>
</dbReference>
<reference evidence="8" key="1">
    <citation type="journal article" date="2017" name="Nature">
        <title>The genome of Chenopodium quinoa.</title>
        <authorList>
            <person name="Jarvis D.E."/>
            <person name="Ho Y.S."/>
            <person name="Lightfoot D.J."/>
            <person name="Schmoeckel S.M."/>
            <person name="Li B."/>
            <person name="Borm T.J.A."/>
            <person name="Ohyanagi H."/>
            <person name="Mineta K."/>
            <person name="Michell C.T."/>
            <person name="Saber N."/>
            <person name="Kharbatia N.M."/>
            <person name="Rupper R.R."/>
            <person name="Sharp A.R."/>
            <person name="Dally N."/>
            <person name="Boughton B.A."/>
            <person name="Woo Y.H."/>
            <person name="Gao G."/>
            <person name="Schijlen E.G.W.M."/>
            <person name="Guo X."/>
            <person name="Momin A.A."/>
            <person name="Negrao S."/>
            <person name="Al-Babili S."/>
            <person name="Gehring C."/>
            <person name="Roessner U."/>
            <person name="Jung C."/>
            <person name="Murphy K."/>
            <person name="Arold S.T."/>
            <person name="Gojobori T."/>
            <person name="van der Linden C.G."/>
            <person name="van Loo E.N."/>
            <person name="Jellen E.N."/>
            <person name="Maughan P.J."/>
            <person name="Tester M."/>
        </authorList>
    </citation>
    <scope>NUCLEOTIDE SEQUENCE [LARGE SCALE GENOMIC DNA]</scope>
    <source>
        <strain evidence="8">cv. PI 614886</strain>
    </source>
</reference>
<dbReference type="PROSITE" id="PS50863">
    <property type="entry name" value="B3"/>
    <property type="match status" value="2"/>
</dbReference>
<evidence type="ECO:0000256" key="5">
    <source>
        <dbReference type="ARBA" id="ARBA00023242"/>
    </source>
</evidence>